<dbReference type="EMBL" id="FO203503">
    <property type="protein sequence ID" value="CCK81452.1"/>
    <property type="molecule type" value="Genomic_DNA"/>
</dbReference>
<dbReference type="InterPro" id="IPR020449">
    <property type="entry name" value="Tscrpt_reg_AraC-type_HTH"/>
</dbReference>
<gene>
    <name evidence="5" type="ordered locus">TOL2_C32950</name>
</gene>
<dbReference type="PROSITE" id="PS00041">
    <property type="entry name" value="HTH_ARAC_FAMILY_1"/>
    <property type="match status" value="1"/>
</dbReference>
<sequence>MQAAQMKKILLIPSTQTNSKEKNLINIPPSIGTGSIEIIHLNYGIRLVIADYSLNQPTILECGVSGTSFGFGFCLSGTIESHPPYFKESFFVKKGQSGFFSFPDTLGYTEIIGLERVIRISILMDLDQMSAFVMEYPDQFMSVLINISETSFRFPDMISQPMWGALDKILHCPYHGLTRKFFIEGKVMELIAYKMEQLEIENWQNPEESVLAPNEADCVCHAARLLTHDLENAPGLIELARSVGMCRSKLHHCFCKFHGISPFEYLRNHRLEAARRLLNEGKMNVTEIAYKVGYRSLSHFSKVFKQYFGCPPGKCLKNAVSLSNRRLR</sequence>
<evidence type="ECO:0000313" key="6">
    <source>
        <dbReference type="Proteomes" id="UP000007347"/>
    </source>
</evidence>
<name>K0NR98_DESTT</name>
<dbReference type="STRING" id="651182.TOL2_C32950"/>
<evidence type="ECO:0000256" key="1">
    <source>
        <dbReference type="ARBA" id="ARBA00023015"/>
    </source>
</evidence>
<feature type="domain" description="HTH araC/xylS-type" evidence="4">
    <location>
        <begin position="220"/>
        <end position="318"/>
    </location>
</feature>
<organism evidence="5 6">
    <name type="scientific">Desulfobacula toluolica (strain DSM 7467 / Tol2)</name>
    <dbReference type="NCBI Taxonomy" id="651182"/>
    <lineage>
        <taxon>Bacteria</taxon>
        <taxon>Pseudomonadati</taxon>
        <taxon>Thermodesulfobacteriota</taxon>
        <taxon>Desulfobacteria</taxon>
        <taxon>Desulfobacterales</taxon>
        <taxon>Desulfobacteraceae</taxon>
        <taxon>Desulfobacula</taxon>
    </lineage>
</organism>
<dbReference type="PANTHER" id="PTHR47893:SF1">
    <property type="entry name" value="REGULATORY PROTEIN PCHR"/>
    <property type="match status" value="1"/>
</dbReference>
<dbReference type="InterPro" id="IPR018062">
    <property type="entry name" value="HTH_AraC-typ_CS"/>
</dbReference>
<keyword evidence="3" id="KW-0804">Transcription</keyword>
<accession>K0NR98</accession>
<reference evidence="5 6" key="1">
    <citation type="journal article" date="2013" name="Environ. Microbiol.">
        <title>Complete genome, catabolic sub-proteomes and key-metabolites of Desulfobacula toluolica Tol2, a marine, aromatic compound-degrading, sulfate-reducing bacterium.</title>
        <authorList>
            <person name="Wohlbrand L."/>
            <person name="Jacob J.H."/>
            <person name="Kube M."/>
            <person name="Mussmann M."/>
            <person name="Jarling R."/>
            <person name="Beck A."/>
            <person name="Amann R."/>
            <person name="Wilkes H."/>
            <person name="Reinhardt R."/>
            <person name="Rabus R."/>
        </authorList>
    </citation>
    <scope>NUCLEOTIDE SEQUENCE [LARGE SCALE GENOMIC DNA]</scope>
    <source>
        <strain evidence="6">DSM 7467 / Tol2</strain>
    </source>
</reference>
<evidence type="ECO:0000313" key="5">
    <source>
        <dbReference type="EMBL" id="CCK81452.1"/>
    </source>
</evidence>
<dbReference type="InterPro" id="IPR053142">
    <property type="entry name" value="PchR_regulatory_protein"/>
</dbReference>
<evidence type="ECO:0000256" key="2">
    <source>
        <dbReference type="ARBA" id="ARBA00023125"/>
    </source>
</evidence>
<dbReference type="Gene3D" id="1.10.10.60">
    <property type="entry name" value="Homeodomain-like"/>
    <property type="match status" value="2"/>
</dbReference>
<dbReference type="SUPFAM" id="SSF46689">
    <property type="entry name" value="Homeodomain-like"/>
    <property type="match status" value="2"/>
</dbReference>
<dbReference type="HOGENOM" id="CLU_052345_4_2_7"/>
<evidence type="ECO:0000256" key="3">
    <source>
        <dbReference type="ARBA" id="ARBA00023163"/>
    </source>
</evidence>
<dbReference type="KEGG" id="dto:TOL2_C32950"/>
<dbReference type="PANTHER" id="PTHR47893">
    <property type="entry name" value="REGULATORY PROTEIN PCHR"/>
    <property type="match status" value="1"/>
</dbReference>
<dbReference type="SMART" id="SM00342">
    <property type="entry name" value="HTH_ARAC"/>
    <property type="match status" value="1"/>
</dbReference>
<dbReference type="InterPro" id="IPR018060">
    <property type="entry name" value="HTH_AraC"/>
</dbReference>
<dbReference type="Proteomes" id="UP000007347">
    <property type="component" value="Chromosome"/>
</dbReference>
<dbReference type="GO" id="GO:0003700">
    <property type="term" value="F:DNA-binding transcription factor activity"/>
    <property type="evidence" value="ECO:0007669"/>
    <property type="project" value="InterPro"/>
</dbReference>
<keyword evidence="1" id="KW-0805">Transcription regulation</keyword>
<dbReference type="PROSITE" id="PS01124">
    <property type="entry name" value="HTH_ARAC_FAMILY_2"/>
    <property type="match status" value="1"/>
</dbReference>
<keyword evidence="6" id="KW-1185">Reference proteome</keyword>
<protein>
    <submittedName>
        <fullName evidence="5">Transcriptional regulator, AraC family</fullName>
    </submittedName>
</protein>
<dbReference type="InterPro" id="IPR009057">
    <property type="entry name" value="Homeodomain-like_sf"/>
</dbReference>
<dbReference type="Pfam" id="PF12833">
    <property type="entry name" value="HTH_18"/>
    <property type="match status" value="1"/>
</dbReference>
<evidence type="ECO:0000259" key="4">
    <source>
        <dbReference type="PROSITE" id="PS01124"/>
    </source>
</evidence>
<keyword evidence="2" id="KW-0238">DNA-binding</keyword>
<dbReference type="PATRIC" id="fig|651182.5.peg.3892"/>
<dbReference type="PRINTS" id="PR00032">
    <property type="entry name" value="HTHARAC"/>
</dbReference>
<dbReference type="AlphaFoldDB" id="K0NR98"/>
<dbReference type="GO" id="GO:0043565">
    <property type="term" value="F:sequence-specific DNA binding"/>
    <property type="evidence" value="ECO:0007669"/>
    <property type="project" value="InterPro"/>
</dbReference>
<proteinExistence type="predicted"/>